<dbReference type="SMART" id="SM00367">
    <property type="entry name" value="LRR_CC"/>
    <property type="match status" value="17"/>
</dbReference>
<dbReference type="InterPro" id="IPR032675">
    <property type="entry name" value="LRR_dom_sf"/>
</dbReference>
<dbReference type="SUPFAM" id="SSF52047">
    <property type="entry name" value="RNI-like"/>
    <property type="match status" value="2"/>
</dbReference>
<dbReference type="Gramene" id="KCW85060">
    <property type="protein sequence ID" value="KCW85060"/>
    <property type="gene ID" value="EUGRSUZ_B01905"/>
</dbReference>
<dbReference type="EMBL" id="KK198754">
    <property type="protein sequence ID" value="KCW85060.1"/>
    <property type="molecule type" value="Genomic_DNA"/>
</dbReference>
<organism evidence="2">
    <name type="scientific">Eucalyptus grandis</name>
    <name type="common">Flooded gum</name>
    <dbReference type="NCBI Taxonomy" id="71139"/>
    <lineage>
        <taxon>Eukaryota</taxon>
        <taxon>Viridiplantae</taxon>
        <taxon>Streptophyta</taxon>
        <taxon>Embryophyta</taxon>
        <taxon>Tracheophyta</taxon>
        <taxon>Spermatophyta</taxon>
        <taxon>Magnoliopsida</taxon>
        <taxon>eudicotyledons</taxon>
        <taxon>Gunneridae</taxon>
        <taxon>Pentapetalae</taxon>
        <taxon>rosids</taxon>
        <taxon>malvids</taxon>
        <taxon>Myrtales</taxon>
        <taxon>Myrtaceae</taxon>
        <taxon>Myrtoideae</taxon>
        <taxon>Eucalypteae</taxon>
        <taxon>Eucalyptus</taxon>
    </lineage>
</organism>
<dbReference type="FunCoup" id="A0A059D4D3">
    <property type="interactions" value="97"/>
</dbReference>
<dbReference type="KEGG" id="egr:104432275"/>
<dbReference type="OMA" id="DLTCCRF"/>
<sequence length="659" mass="72238">MASLESLTEDLLVRIYKGLASDGDRKSWRLVCRDFHRIDALTRSSLRVLRVEFLRSLLANYPRLDTLDLSVCPRIDDGAVAVLLTSRGSPWAFPRAASSSLSPPGRDPLAWTRGLRKLVLSRSTGLGHHGLEQVIRACAYLESVDVSHCCGFGDREAAALSCGARLREVKMDKCLGVTDVGLAKIAVGCGRLEKVSLKWCMEIGDLGVDLLCNKCVDLKFLDLSYLKVTNDSLRSIGSLPKLEVLALVGCSLIDDTGLQFLGGGCPLLRVIDMSRCNGISSCGLISVAKGHEDLVQLNASYSLTECSSILLRCFKDLKNLNAIKIDGARVSDSAFKALSNCTSLVEIGLGKCIGATNLGLMRLVSGCVNLRVLDLTCCHSITDAAIFAISDSCRNLTCLKLESCNMITEKSLYYLGSFCLLLEELDLTDCGGINDTGLEYLSNCLELSCLKLALCPTISDKGLGHIASKCRKICEIDLYRCNGIGDDALAALSSGCKKLRRLNLSYCSDVTDRGMEYLGQLEELWDLEMRSLFNVTGVGLMALAAGCKRLADLDMKYCENVDDSGFWALAYYARNLRQINLSHCNISNMGLCMVMSNLTRLQEAKLVHLNKVTVEGFELALRTCWVRIKKVKLLAALRFKLSSDVRETLHSRGCKIRWD</sequence>
<dbReference type="PANTHER" id="PTHR13318">
    <property type="entry name" value="PARTNER OF PAIRED, ISOFORM B-RELATED"/>
    <property type="match status" value="1"/>
</dbReference>
<feature type="domain" description="F-box/LRR-repeat protein 15-like leucin rich repeat" evidence="1">
    <location>
        <begin position="308"/>
        <end position="513"/>
    </location>
</feature>
<dbReference type="InParanoid" id="A0A059D4D3"/>
<dbReference type="Pfam" id="PF13516">
    <property type="entry name" value="LRR_6"/>
    <property type="match status" value="1"/>
</dbReference>
<dbReference type="OrthoDB" id="423607at2759"/>
<accession>A0A059D4D3</accession>
<proteinExistence type="predicted"/>
<dbReference type="STRING" id="71139.A0A059D4D3"/>
<evidence type="ECO:0000313" key="2">
    <source>
        <dbReference type="EMBL" id="KCW85060.1"/>
    </source>
</evidence>
<dbReference type="Gene3D" id="3.80.10.10">
    <property type="entry name" value="Ribonuclease Inhibitor"/>
    <property type="match status" value="3"/>
</dbReference>
<reference evidence="2" key="1">
    <citation type="submission" date="2013-07" db="EMBL/GenBank/DDBJ databases">
        <title>The genome of Eucalyptus grandis.</title>
        <authorList>
            <person name="Schmutz J."/>
            <person name="Hayes R."/>
            <person name="Myburg A."/>
            <person name="Tuskan G."/>
            <person name="Grattapaglia D."/>
            <person name="Rokhsar D.S."/>
        </authorList>
    </citation>
    <scope>NUCLEOTIDE SEQUENCE</scope>
    <source>
        <tissue evidence="2">Leaf extractions</tissue>
    </source>
</reference>
<dbReference type="GO" id="GO:0019005">
    <property type="term" value="C:SCF ubiquitin ligase complex"/>
    <property type="evidence" value="ECO:0000318"/>
    <property type="project" value="GO_Central"/>
</dbReference>
<dbReference type="Gene3D" id="1.20.1280.50">
    <property type="match status" value="1"/>
</dbReference>
<dbReference type="InterPro" id="IPR001611">
    <property type="entry name" value="Leu-rich_rpt"/>
</dbReference>
<dbReference type="GO" id="GO:0031146">
    <property type="term" value="P:SCF-dependent proteasomal ubiquitin-dependent protein catabolic process"/>
    <property type="evidence" value="ECO:0000318"/>
    <property type="project" value="GO_Central"/>
</dbReference>
<dbReference type="InterPro" id="IPR057207">
    <property type="entry name" value="FBXL15_LRR"/>
</dbReference>
<dbReference type="FunFam" id="3.80.10.10:FF:000276">
    <property type="entry name" value="F-box/LRR-repeat protein 3"/>
    <property type="match status" value="1"/>
</dbReference>
<dbReference type="PANTHER" id="PTHR13318:SF272">
    <property type="entry name" value="OS12G0552700 PROTEIN"/>
    <property type="match status" value="1"/>
</dbReference>
<dbReference type="eggNOG" id="KOG1947">
    <property type="taxonomic scope" value="Eukaryota"/>
</dbReference>
<protein>
    <recommendedName>
        <fullName evidence="1">F-box/LRR-repeat protein 15-like leucin rich repeat domain-containing protein</fullName>
    </recommendedName>
</protein>
<dbReference type="Pfam" id="PF25372">
    <property type="entry name" value="DUF7885"/>
    <property type="match status" value="1"/>
</dbReference>
<gene>
    <name evidence="2" type="ORF">EUGRSUZ_B01905</name>
</gene>
<dbReference type="AlphaFoldDB" id="A0A059D4D3"/>
<dbReference type="InterPro" id="IPR006553">
    <property type="entry name" value="Leu-rich_rpt_Cys-con_subtyp"/>
</dbReference>
<name>A0A059D4D3_EUCGR</name>
<evidence type="ECO:0000259" key="1">
    <source>
        <dbReference type="Pfam" id="PF25372"/>
    </source>
</evidence>